<dbReference type="GO" id="GO:0070972">
    <property type="term" value="P:protein localization to endoplasmic reticulum"/>
    <property type="evidence" value="ECO:0007669"/>
    <property type="project" value="Ensembl"/>
</dbReference>
<evidence type="ECO:0000256" key="14">
    <source>
        <dbReference type="ARBA" id="ARBA00040008"/>
    </source>
</evidence>
<keyword evidence="13" id="KW-0472">Membrane</keyword>
<comment type="similarity">
    <text evidence="3">Belongs to the PPP1R15 family.</text>
</comment>
<feature type="region of interest" description="Disordered" evidence="17">
    <location>
        <begin position="655"/>
        <end position="674"/>
    </location>
</feature>
<evidence type="ECO:0000256" key="12">
    <source>
        <dbReference type="ARBA" id="ARBA00023128"/>
    </source>
</evidence>
<keyword evidence="8" id="KW-0256">Endoplasmic reticulum</keyword>
<comment type="subunit">
    <text evidence="16">Interacts with PPP1CA. Interacts with EIF2S1. Interacts with PCNA. Interacts with LYN and KMT2A/MLL1. Interacts with PPP1R1A and SMARCB1. Interacts with SMAD7. Interacts with BAG1. Interacts with NOX4.</text>
</comment>
<feature type="region of interest" description="Disordered" evidence="17">
    <location>
        <begin position="1"/>
        <end position="35"/>
    </location>
</feature>
<evidence type="ECO:0000259" key="18">
    <source>
        <dbReference type="Pfam" id="PF10488"/>
    </source>
</evidence>
<evidence type="ECO:0000313" key="20">
    <source>
        <dbReference type="Proteomes" id="UP000008912"/>
    </source>
</evidence>
<evidence type="ECO:0000256" key="4">
    <source>
        <dbReference type="ARBA" id="ARBA00022553"/>
    </source>
</evidence>
<keyword evidence="12" id="KW-0496">Mitochondrion</keyword>
<dbReference type="OrthoDB" id="5976067at2759"/>
<dbReference type="AlphaFoldDB" id="G1M7Z0"/>
<reference evidence="19" key="2">
    <citation type="submission" date="2025-08" db="UniProtKB">
        <authorList>
            <consortium name="Ensembl"/>
        </authorList>
    </citation>
    <scope>IDENTIFICATION</scope>
</reference>
<feature type="compositionally biased region" description="Acidic residues" evidence="17">
    <location>
        <begin position="419"/>
        <end position="440"/>
    </location>
</feature>
<keyword evidence="9" id="KW-0832">Ubl conjugation</keyword>
<dbReference type="GO" id="GO:0000164">
    <property type="term" value="C:protein phosphatase type 1 complex"/>
    <property type="evidence" value="ECO:0007669"/>
    <property type="project" value="Ensembl"/>
</dbReference>
<evidence type="ECO:0000256" key="8">
    <source>
        <dbReference type="ARBA" id="ARBA00022824"/>
    </source>
</evidence>
<evidence type="ECO:0000256" key="16">
    <source>
        <dbReference type="ARBA" id="ARBA00047011"/>
    </source>
</evidence>
<dbReference type="Proteomes" id="UP000008912">
    <property type="component" value="Unassembled WGS sequence"/>
</dbReference>
<dbReference type="CTD" id="23645"/>
<sequence length="674" mass="73069">MVATRAGAPAPGVTRSPESLRQMAPGQVPHQSAPWRDTSPFFLLSPLMGLLSRAWSHLRGPGPSEPWLLEAVMGADQGEAGLGGEAKTFPATGHALWGRHFQGETGDSGAAEEDGEVFWEACRDLKANSSLLETWELSDDDGEEEFGGEQATSVPKEQGSEFIDGQPAPLSPSLLIRTLQEPPGKEKSEEGGAAEEEEAVTFSFPPSHWECCPGEEEFEKEGEAINRGAVRTLTAPLSPGSKPKAWVYYAGEEEDKATEEKRTENKEVTKSSISRSSSGFHPRAWECCSGEESEEEEDEFSDSGAAKEEGEAEGPSSVPSTSAFVRAWVYRPGEDTEEDDEDSDPGAAEEEGEAEGPSSVPSTSALVRAWVYRPGEDTEEEDEDSDPGAAEEEGEAEGPSSVLSTSALVRAWVYRPGEDTEEEDEDSDSGEAEEEGEAEATDTFSRAWIYRPGEDTEQEDDSEAAHPEPIPSLQAQSTLHRGWTYRPGGGTEGGEVAEEWGEAEPRPFRVTIYLPGKKPPPPWARPRLPLRLQRRLKPRETPTWHPDPETPLKPRKVRFSEKVSVHLLVVWAGPAQAARRGPWEQLARDRSRFARRIAQAQELLGPCLTPAARARAWARCGNPPPPLATTPAPPQVSPLSSIQATPLMLGHVGAFPSTPPVSPSPCLDLSGRHG</sequence>
<dbReference type="GO" id="GO:0005794">
    <property type="term" value="C:Golgi apparatus"/>
    <property type="evidence" value="ECO:0007669"/>
    <property type="project" value="Ensembl"/>
</dbReference>
<keyword evidence="6" id="KW-0677">Repeat</keyword>
<dbReference type="InterPro" id="IPR051254">
    <property type="entry name" value="PPP1R15"/>
</dbReference>
<dbReference type="GO" id="GO:0043558">
    <property type="term" value="P:regulation of translational initiation in response to stress"/>
    <property type="evidence" value="ECO:0007669"/>
    <property type="project" value="Ensembl"/>
</dbReference>
<evidence type="ECO:0000256" key="5">
    <source>
        <dbReference type="ARBA" id="ARBA00022703"/>
    </source>
</evidence>
<evidence type="ECO:0000256" key="7">
    <source>
        <dbReference type="ARBA" id="ARBA00022787"/>
    </source>
</evidence>
<gene>
    <name evidence="19" type="primary">PPP1R15A</name>
</gene>
<evidence type="ECO:0000256" key="11">
    <source>
        <dbReference type="ARBA" id="ARBA00023016"/>
    </source>
</evidence>
<keyword evidence="4" id="KW-0597">Phosphoprotein</keyword>
<keyword evidence="7" id="KW-1000">Mitochondrion outer membrane</keyword>
<keyword evidence="10" id="KW-0810">Translation regulation</keyword>
<dbReference type="RefSeq" id="XP_002917963.3">
    <property type="nucleotide sequence ID" value="XM_002917917.4"/>
</dbReference>
<reference evidence="19" key="3">
    <citation type="submission" date="2025-09" db="UniProtKB">
        <authorList>
            <consortium name="Ensembl"/>
        </authorList>
    </citation>
    <scope>IDENTIFICATION</scope>
</reference>
<evidence type="ECO:0000256" key="3">
    <source>
        <dbReference type="ARBA" id="ARBA00010161"/>
    </source>
</evidence>
<dbReference type="PANTHER" id="PTHR16489:SF14">
    <property type="entry name" value="PROTEIN PHOSPHATASE 1 REGULATORY SUBUNIT 15A"/>
    <property type="match status" value="1"/>
</dbReference>
<dbReference type="GO" id="GO:0072542">
    <property type="term" value="F:protein phosphatase activator activity"/>
    <property type="evidence" value="ECO:0007669"/>
    <property type="project" value="Ensembl"/>
</dbReference>
<dbReference type="GO" id="GO:0006915">
    <property type="term" value="P:apoptotic process"/>
    <property type="evidence" value="ECO:0007669"/>
    <property type="project" value="UniProtKB-KW"/>
</dbReference>
<evidence type="ECO:0000256" key="10">
    <source>
        <dbReference type="ARBA" id="ARBA00022845"/>
    </source>
</evidence>
<evidence type="ECO:0000256" key="2">
    <source>
        <dbReference type="ARBA" id="ARBA00004570"/>
    </source>
</evidence>
<dbReference type="Ensembl" id="ENSAMET00000016103.2">
    <property type="protein sequence ID" value="ENSAMEP00000015460.2"/>
    <property type="gene ID" value="ENSAMEG00000014678.2"/>
</dbReference>
<evidence type="ECO:0000256" key="1">
    <source>
        <dbReference type="ARBA" id="ARBA00004397"/>
    </source>
</evidence>
<dbReference type="InParanoid" id="G1M7Z0"/>
<feature type="compositionally biased region" description="Acidic residues" evidence="17">
    <location>
        <begin position="377"/>
        <end position="396"/>
    </location>
</feature>
<keyword evidence="5" id="KW-0053">Apoptosis</keyword>
<dbReference type="GO" id="GO:0005741">
    <property type="term" value="C:mitochondrial outer membrane"/>
    <property type="evidence" value="ECO:0007669"/>
    <property type="project" value="UniProtKB-SubCell"/>
</dbReference>
<proteinExistence type="inferred from homology"/>
<name>G1M7Z0_AILME</name>
<dbReference type="KEGG" id="aml:100471595"/>
<dbReference type="GO" id="GO:0019901">
    <property type="term" value="F:protein kinase binding"/>
    <property type="evidence" value="ECO:0007669"/>
    <property type="project" value="Ensembl"/>
</dbReference>
<dbReference type="PANTHER" id="PTHR16489">
    <property type="entry name" value="GH11727P"/>
    <property type="match status" value="1"/>
</dbReference>
<feature type="domain" description="Protein phosphatase 1 regulatory subunit 15A/B C-terminal" evidence="18">
    <location>
        <begin position="551"/>
        <end position="619"/>
    </location>
</feature>
<dbReference type="GeneTree" id="ENSGT00940000154404"/>
<accession>G1M7Z0</accession>
<evidence type="ECO:0000256" key="17">
    <source>
        <dbReference type="SAM" id="MobiDB-lite"/>
    </source>
</evidence>
<dbReference type="GO" id="GO:0071074">
    <property type="term" value="F:eukaryotic initiation factor eIF2 binding"/>
    <property type="evidence" value="ECO:0007669"/>
    <property type="project" value="Ensembl"/>
</dbReference>
<evidence type="ECO:0000313" key="19">
    <source>
        <dbReference type="Ensembl" id="ENSAMEP00000015460.2"/>
    </source>
</evidence>
<dbReference type="GO" id="GO:0008157">
    <property type="term" value="F:protein phosphatase 1 binding"/>
    <property type="evidence" value="ECO:0007669"/>
    <property type="project" value="Ensembl"/>
</dbReference>
<evidence type="ECO:0000256" key="13">
    <source>
        <dbReference type="ARBA" id="ARBA00023136"/>
    </source>
</evidence>
<dbReference type="InterPro" id="IPR019523">
    <property type="entry name" value="Prot_Pase1_reg-su15A/B_C"/>
</dbReference>
<dbReference type="Pfam" id="PF10488">
    <property type="entry name" value="PP1c_bdg"/>
    <property type="match status" value="1"/>
</dbReference>
<evidence type="ECO:0000256" key="15">
    <source>
        <dbReference type="ARBA" id="ARBA00042438"/>
    </source>
</evidence>
<dbReference type="GO" id="GO:0036490">
    <property type="term" value="P:regulation of translation in response to endoplasmic reticulum stress"/>
    <property type="evidence" value="ECO:0007669"/>
    <property type="project" value="Ensembl"/>
</dbReference>
<protein>
    <recommendedName>
        <fullName evidence="14">Protein phosphatase 1 regulatory subunit 15A</fullName>
    </recommendedName>
    <alternativeName>
        <fullName evidence="15">Growth arrest and DNA damage-inducible protein GADD34</fullName>
    </alternativeName>
</protein>
<keyword evidence="11" id="KW-0346">Stress response</keyword>
<organism evidence="19 20">
    <name type="scientific">Ailuropoda melanoleuca</name>
    <name type="common">Giant panda</name>
    <dbReference type="NCBI Taxonomy" id="9646"/>
    <lineage>
        <taxon>Eukaryota</taxon>
        <taxon>Metazoa</taxon>
        <taxon>Chordata</taxon>
        <taxon>Craniata</taxon>
        <taxon>Vertebrata</taxon>
        <taxon>Euteleostomi</taxon>
        <taxon>Mammalia</taxon>
        <taxon>Eutheria</taxon>
        <taxon>Laurasiatheria</taxon>
        <taxon>Carnivora</taxon>
        <taxon>Caniformia</taxon>
        <taxon>Ursidae</taxon>
        <taxon>Ailuropoda</taxon>
    </lineage>
</organism>
<feature type="region of interest" description="Disordered" evidence="17">
    <location>
        <begin position="252"/>
        <end position="502"/>
    </location>
</feature>
<dbReference type="GO" id="GO:0005789">
    <property type="term" value="C:endoplasmic reticulum membrane"/>
    <property type="evidence" value="ECO:0007669"/>
    <property type="project" value="UniProtKB-SubCell"/>
</dbReference>
<dbReference type="GO" id="GO:0032058">
    <property type="term" value="P:positive regulation of translational initiation in response to stress"/>
    <property type="evidence" value="ECO:0007669"/>
    <property type="project" value="Ensembl"/>
</dbReference>
<reference evidence="19 20" key="1">
    <citation type="journal article" date="2010" name="Nature">
        <title>The sequence and de novo assembly of the giant panda genome.</title>
        <authorList>
            <person name="Li R."/>
            <person name="Fan W."/>
            <person name="Tian G."/>
            <person name="Zhu H."/>
            <person name="He L."/>
            <person name="Cai J."/>
            <person name="Huang Q."/>
            <person name="Cai Q."/>
            <person name="Li B."/>
            <person name="Bai Y."/>
            <person name="Zhang Z."/>
            <person name="Zhang Y."/>
            <person name="Wang W."/>
            <person name="Li J."/>
            <person name="Wei F."/>
            <person name="Li H."/>
            <person name="Jian M."/>
            <person name="Li J."/>
            <person name="Zhang Z."/>
            <person name="Nielsen R."/>
            <person name="Li D."/>
            <person name="Gu W."/>
            <person name="Yang Z."/>
            <person name="Xuan Z."/>
            <person name="Ryder O.A."/>
            <person name="Leung F.C."/>
            <person name="Zhou Y."/>
            <person name="Cao J."/>
            <person name="Sun X."/>
            <person name="Fu Y."/>
            <person name="Fang X."/>
            <person name="Guo X."/>
            <person name="Wang B."/>
            <person name="Hou R."/>
            <person name="Shen F."/>
            <person name="Mu B."/>
            <person name="Ni P."/>
            <person name="Lin R."/>
            <person name="Qian W."/>
            <person name="Wang G."/>
            <person name="Yu C."/>
            <person name="Nie W."/>
            <person name="Wang J."/>
            <person name="Wu Z."/>
            <person name="Liang H."/>
            <person name="Min J."/>
            <person name="Wu Q."/>
            <person name="Cheng S."/>
            <person name="Ruan J."/>
            <person name="Wang M."/>
            <person name="Shi Z."/>
            <person name="Wen M."/>
            <person name="Liu B."/>
            <person name="Ren X."/>
            <person name="Zheng H."/>
            <person name="Dong D."/>
            <person name="Cook K."/>
            <person name="Shan G."/>
            <person name="Zhang H."/>
            <person name="Kosiol C."/>
            <person name="Xie X."/>
            <person name="Lu Z."/>
            <person name="Zheng H."/>
            <person name="Li Y."/>
            <person name="Steiner C.C."/>
            <person name="Lam T.T."/>
            <person name="Lin S."/>
            <person name="Zhang Q."/>
            <person name="Li G."/>
            <person name="Tian J."/>
            <person name="Gong T."/>
            <person name="Liu H."/>
            <person name="Zhang D."/>
            <person name="Fang L."/>
            <person name="Ye C."/>
            <person name="Zhang J."/>
            <person name="Hu W."/>
            <person name="Xu A."/>
            <person name="Ren Y."/>
            <person name="Zhang G."/>
            <person name="Bruford M.W."/>
            <person name="Li Q."/>
            <person name="Ma L."/>
            <person name="Guo Y."/>
            <person name="An N."/>
            <person name="Hu Y."/>
            <person name="Zheng Y."/>
            <person name="Shi Y."/>
            <person name="Li Z."/>
            <person name="Liu Q."/>
            <person name="Chen Y."/>
            <person name="Zhao J."/>
            <person name="Qu N."/>
            <person name="Zhao S."/>
            <person name="Tian F."/>
            <person name="Wang X."/>
            <person name="Wang H."/>
            <person name="Xu L."/>
            <person name="Liu X."/>
            <person name="Vinar T."/>
            <person name="Wang Y."/>
            <person name="Lam T.W."/>
            <person name="Yiu S.M."/>
            <person name="Liu S."/>
            <person name="Zhang H."/>
            <person name="Li D."/>
            <person name="Huang Y."/>
            <person name="Wang X."/>
            <person name="Yang G."/>
            <person name="Jiang Z."/>
            <person name="Wang J."/>
            <person name="Qin N."/>
            <person name="Li L."/>
            <person name="Li J."/>
            <person name="Bolund L."/>
            <person name="Kristiansen K."/>
            <person name="Wong G.K."/>
            <person name="Olson M."/>
            <person name="Zhang X."/>
            <person name="Li S."/>
            <person name="Yang H."/>
            <person name="Wang J."/>
            <person name="Wang J."/>
        </authorList>
    </citation>
    <scope>NUCLEOTIDE SEQUENCE [LARGE SCALE GENOMIC DNA]</scope>
</reference>
<keyword evidence="20" id="KW-1185">Reference proteome</keyword>
<feature type="compositionally biased region" description="Acidic residues" evidence="17">
    <location>
        <begin position="335"/>
        <end position="354"/>
    </location>
</feature>
<feature type="compositionally biased region" description="Acidic residues" evidence="17">
    <location>
        <begin position="289"/>
        <end position="301"/>
    </location>
</feature>
<feature type="compositionally biased region" description="Polar residues" evidence="17">
    <location>
        <begin position="270"/>
        <end position="279"/>
    </location>
</feature>
<feature type="region of interest" description="Disordered" evidence="17">
    <location>
        <begin position="139"/>
        <end position="225"/>
    </location>
</feature>
<evidence type="ECO:0000256" key="6">
    <source>
        <dbReference type="ARBA" id="ARBA00022737"/>
    </source>
</evidence>
<feature type="compositionally biased region" description="Basic and acidic residues" evidence="17">
    <location>
        <begin position="258"/>
        <end position="269"/>
    </location>
</feature>
<evidence type="ECO:0000256" key="9">
    <source>
        <dbReference type="ARBA" id="ARBA00022843"/>
    </source>
</evidence>
<comment type="subcellular location">
    <subcellularLocation>
        <location evidence="1">Endoplasmic reticulum membrane</location>
        <topology evidence="1">Peripheral membrane protein</topology>
        <orientation evidence="1">Cytoplasmic side</orientation>
    </subcellularLocation>
    <subcellularLocation>
        <location evidence="2">Mitochondrion outer membrane</location>
        <topology evidence="2">Peripheral membrane protein</topology>
        <orientation evidence="2">Cytoplasmic side</orientation>
    </subcellularLocation>
</comment>
<dbReference type="GeneID" id="100471595"/>